<dbReference type="Pfam" id="PF01095">
    <property type="entry name" value="Pectinesterase"/>
    <property type="match status" value="1"/>
</dbReference>
<dbReference type="AlphaFoldDB" id="A0A6A2Y6Z4"/>
<evidence type="ECO:0000313" key="10">
    <source>
        <dbReference type="EMBL" id="KAE8668869.1"/>
    </source>
</evidence>
<dbReference type="NCBIfam" id="TIGR01614">
    <property type="entry name" value="PME_inhib"/>
    <property type="match status" value="1"/>
</dbReference>
<dbReference type="Gene3D" id="1.20.140.40">
    <property type="entry name" value="Invertase/pectin methylesterase inhibitor family protein"/>
    <property type="match status" value="1"/>
</dbReference>
<keyword evidence="8" id="KW-0812">Transmembrane</keyword>
<dbReference type="PANTHER" id="PTHR31707">
    <property type="entry name" value="PECTINESTERASE"/>
    <property type="match status" value="1"/>
</dbReference>
<keyword evidence="8" id="KW-1133">Transmembrane helix</keyword>
<dbReference type="InterPro" id="IPR012334">
    <property type="entry name" value="Pectin_lyas_fold"/>
</dbReference>
<keyword evidence="8" id="KW-0472">Membrane</keyword>
<feature type="active site" evidence="6">
    <location>
        <position position="652"/>
    </location>
</feature>
<comment type="pathway">
    <text evidence="1">Glycan metabolism; pectin degradation; 2-dehydro-3-deoxy-D-gluconate from pectin: step 1/5.</text>
</comment>
<evidence type="ECO:0000313" key="11">
    <source>
        <dbReference type="Proteomes" id="UP000436088"/>
    </source>
</evidence>
<comment type="caution">
    <text evidence="10">The sequence shown here is derived from an EMBL/GenBank/DDBJ whole genome shotgun (WGS) entry which is preliminary data.</text>
</comment>
<evidence type="ECO:0000259" key="9">
    <source>
        <dbReference type="SMART" id="SM00856"/>
    </source>
</evidence>
<feature type="region of interest" description="Disordered" evidence="7">
    <location>
        <begin position="263"/>
        <end position="282"/>
    </location>
</feature>
<proteinExistence type="inferred from homology"/>
<evidence type="ECO:0000256" key="8">
    <source>
        <dbReference type="SAM" id="Phobius"/>
    </source>
</evidence>
<dbReference type="GO" id="GO:0042545">
    <property type="term" value="P:cell wall modification"/>
    <property type="evidence" value="ECO:0007669"/>
    <property type="project" value="InterPro"/>
</dbReference>
<dbReference type="GO" id="GO:0030599">
    <property type="term" value="F:pectinesterase activity"/>
    <property type="evidence" value="ECO:0007669"/>
    <property type="project" value="InterPro"/>
</dbReference>
<dbReference type="SMART" id="SM00856">
    <property type="entry name" value="PMEI"/>
    <property type="match status" value="1"/>
</dbReference>
<evidence type="ECO:0000256" key="2">
    <source>
        <dbReference type="ARBA" id="ARBA00006027"/>
    </source>
</evidence>
<dbReference type="SUPFAM" id="SSF101148">
    <property type="entry name" value="Plant invertase/pectin methylesterase inhibitor"/>
    <property type="match status" value="1"/>
</dbReference>
<gene>
    <name evidence="10" type="ORF">F3Y22_tig00112285pilonHSYRG00606</name>
</gene>
<dbReference type="InterPro" id="IPR035513">
    <property type="entry name" value="Invertase/methylesterase_inhib"/>
</dbReference>
<evidence type="ECO:0000256" key="4">
    <source>
        <dbReference type="ARBA" id="ARBA00022801"/>
    </source>
</evidence>
<keyword evidence="5" id="KW-0063">Aspartyl esterase</keyword>
<dbReference type="Proteomes" id="UP000436088">
    <property type="component" value="Unassembled WGS sequence"/>
</dbReference>
<organism evidence="10 11">
    <name type="scientific">Hibiscus syriacus</name>
    <name type="common">Rose of Sharon</name>
    <dbReference type="NCBI Taxonomy" id="106335"/>
    <lineage>
        <taxon>Eukaryota</taxon>
        <taxon>Viridiplantae</taxon>
        <taxon>Streptophyta</taxon>
        <taxon>Embryophyta</taxon>
        <taxon>Tracheophyta</taxon>
        <taxon>Spermatophyta</taxon>
        <taxon>Magnoliopsida</taxon>
        <taxon>eudicotyledons</taxon>
        <taxon>Gunneridae</taxon>
        <taxon>Pentapetalae</taxon>
        <taxon>rosids</taxon>
        <taxon>malvids</taxon>
        <taxon>Malvales</taxon>
        <taxon>Malvaceae</taxon>
        <taxon>Malvoideae</taxon>
        <taxon>Hibiscus</taxon>
    </lineage>
</organism>
<dbReference type="CDD" id="cd15798">
    <property type="entry name" value="PMEI-like_3"/>
    <property type="match status" value="1"/>
</dbReference>
<keyword evidence="4" id="KW-0378">Hydrolase</keyword>
<dbReference type="InterPro" id="IPR011050">
    <property type="entry name" value="Pectin_lyase_fold/virulence"/>
</dbReference>
<comment type="similarity">
    <text evidence="3">In the C-terminal section; belongs to the pectinesterase family.</text>
</comment>
<evidence type="ECO:0000256" key="6">
    <source>
        <dbReference type="PROSITE-ProRule" id="PRU10040"/>
    </source>
</evidence>
<dbReference type="Gene3D" id="2.160.20.10">
    <property type="entry name" value="Single-stranded right-handed beta-helix, Pectin lyase-like"/>
    <property type="match status" value="1"/>
</dbReference>
<dbReference type="InterPro" id="IPR033131">
    <property type="entry name" value="Pectinesterase_Asp_AS"/>
</dbReference>
<comment type="similarity">
    <text evidence="2">In the N-terminal section; belongs to the PMEI family.</text>
</comment>
<evidence type="ECO:0000256" key="5">
    <source>
        <dbReference type="ARBA" id="ARBA00023085"/>
    </source>
</evidence>
<feature type="domain" description="Pectinesterase inhibitor" evidence="9">
    <location>
        <begin position="59"/>
        <end position="212"/>
    </location>
</feature>
<dbReference type="InterPro" id="IPR000070">
    <property type="entry name" value="Pectinesterase_cat"/>
</dbReference>
<dbReference type="FunFam" id="2.160.20.10:FF:000001">
    <property type="entry name" value="Pectinesterase"/>
    <property type="match status" value="1"/>
</dbReference>
<feature type="transmembrane region" description="Helical" evidence="8">
    <location>
        <begin position="12"/>
        <end position="33"/>
    </location>
</feature>
<keyword evidence="11" id="KW-1185">Reference proteome</keyword>
<dbReference type="SUPFAM" id="SSF51126">
    <property type="entry name" value="Pectin lyase-like"/>
    <property type="match status" value="1"/>
</dbReference>
<reference evidence="10" key="1">
    <citation type="submission" date="2019-09" db="EMBL/GenBank/DDBJ databases">
        <title>Draft genome information of white flower Hibiscus syriacus.</title>
        <authorList>
            <person name="Kim Y.-M."/>
        </authorList>
    </citation>
    <scope>NUCLEOTIDE SEQUENCE [LARGE SCALE GENOMIC DNA]</scope>
    <source>
        <strain evidence="10">YM2019G1</strain>
    </source>
</reference>
<sequence length="833" mass="93850">MALTDNGQTTRIAIIAVCSLIFVGIVIAVVIGFTTNSPKGEPYRDNEDDDDDDGFQVSDSVKAVKSICRPTDFKQTCEEELLIEARNSAGVKELVEAAFKAGVKFATHAVENSTALRERTKDPRALLALENCKQLLTYSIFELHKSISKVDELDVGNIDRVLEDLKILLSATITNRQTCLDGFHNTTTTIFRGHMKDALNMSMRLSKIGLAITCELSDTLNQLQFQGVSRGLLGHADWSSLLDESPRERRLLQEKEPHVIGHMDSSSMMDKNPSKRSSVTKEERLIHGHGDFSSLLDENKRRLLQEKEPNIDGYYDFIDGHDDSTTMLDNHPLLQEIKPRNRPFVSVDGHDDYGTMLDKRRLLQEKELNMDGHYDFIDGHDDYATMLDKRPLVQEVQPRGRPYVSVDGHDDYSTILDKRRLLQEKEPQGNGHYDFVDGHDDYITVLDKRRLLQEKESSIDGHYDFIDGHDDYISVLDKRSLLQENDPRKRRIIENDPSKLKPHVVVAEDGSGDFKTIEDAITLIPHNAQEPFVIYIKKGIYEENIIFNYNMTNIALIGDGKEKTRITGRLNYDDGLNTFNTATVAVHGDFFYAKNIGIENTAGAAKHQAVALMVISDFAVVYNCSINGHQNTLYVHSKRQFYRDCTVSGTIDFIFGDAASVFQNCKFVVRKPLEGQKNVVTAQGRSDERQPTGIVIQNSTIIADDDLVHLKNRYPTFLGRPLGNFSRTIIMETFIDDFIKPEGWTVGDDHRGLETSHFSEYNNRGPGSSTTGRVSWPAIKKLSPTTAHGFTPGKFFLGDDWIKAKGVPYTSGFSERQTRKLNMEVPSVLAADN</sequence>
<evidence type="ECO:0000256" key="7">
    <source>
        <dbReference type="SAM" id="MobiDB-lite"/>
    </source>
</evidence>
<dbReference type="PROSITE" id="PS00503">
    <property type="entry name" value="PECTINESTERASE_2"/>
    <property type="match status" value="1"/>
</dbReference>
<dbReference type="Pfam" id="PF04043">
    <property type="entry name" value="PMEI"/>
    <property type="match status" value="1"/>
</dbReference>
<dbReference type="EMBL" id="VEPZ02001542">
    <property type="protein sequence ID" value="KAE8668869.1"/>
    <property type="molecule type" value="Genomic_DNA"/>
</dbReference>
<evidence type="ECO:0000256" key="3">
    <source>
        <dbReference type="ARBA" id="ARBA00007786"/>
    </source>
</evidence>
<name>A0A6A2Y6Z4_HIBSY</name>
<evidence type="ECO:0000256" key="1">
    <source>
        <dbReference type="ARBA" id="ARBA00005184"/>
    </source>
</evidence>
<dbReference type="GO" id="GO:0004857">
    <property type="term" value="F:enzyme inhibitor activity"/>
    <property type="evidence" value="ECO:0007669"/>
    <property type="project" value="InterPro"/>
</dbReference>
<accession>A0A6A2Y6Z4</accession>
<protein>
    <submittedName>
        <fullName evidence="10">Pectinesterase/pectinesterase inhibitor 21</fullName>
    </submittedName>
</protein>
<dbReference type="GO" id="GO:0045490">
    <property type="term" value="P:pectin catabolic process"/>
    <property type="evidence" value="ECO:0007669"/>
    <property type="project" value="UniProtKB-UniPathway"/>
</dbReference>
<dbReference type="UniPathway" id="UPA00545">
    <property type="reaction ID" value="UER00823"/>
</dbReference>
<dbReference type="InterPro" id="IPR006501">
    <property type="entry name" value="Pectinesterase_inhib_dom"/>
</dbReference>